<dbReference type="InterPro" id="IPR011990">
    <property type="entry name" value="TPR-like_helical_dom_sf"/>
</dbReference>
<gene>
    <name evidence="11" type="ORF">LEMA_P104220.1</name>
</gene>
<evidence type="ECO:0000256" key="4">
    <source>
        <dbReference type="ARBA" id="ARBA00018350"/>
    </source>
</evidence>
<evidence type="ECO:0000313" key="12">
    <source>
        <dbReference type="Proteomes" id="UP000002668"/>
    </source>
</evidence>
<dbReference type="GO" id="GO:0008312">
    <property type="term" value="F:7S RNA binding"/>
    <property type="evidence" value="ECO:0007669"/>
    <property type="project" value="InterPro"/>
</dbReference>
<dbReference type="InParanoid" id="E5A0Z5"/>
<organism evidence="12">
    <name type="scientific">Leptosphaeria maculans (strain JN3 / isolate v23.1.3 / race Av1-4-5-6-7-8)</name>
    <name type="common">Blackleg fungus</name>
    <name type="synonym">Phoma lingam</name>
    <dbReference type="NCBI Taxonomy" id="985895"/>
    <lineage>
        <taxon>Eukaryota</taxon>
        <taxon>Fungi</taxon>
        <taxon>Dikarya</taxon>
        <taxon>Ascomycota</taxon>
        <taxon>Pezizomycotina</taxon>
        <taxon>Dothideomycetes</taxon>
        <taxon>Pleosporomycetidae</taxon>
        <taxon>Pleosporales</taxon>
        <taxon>Pleosporineae</taxon>
        <taxon>Leptosphaeriaceae</taxon>
        <taxon>Plenodomus</taxon>
        <taxon>Plenodomus lingam/Leptosphaeria maculans species complex</taxon>
    </lineage>
</organism>
<dbReference type="PANTHER" id="PTHR14094">
    <property type="entry name" value="SIGNAL RECOGNITION PARTICLE 72"/>
    <property type="match status" value="1"/>
</dbReference>
<dbReference type="GO" id="GO:0005783">
    <property type="term" value="C:endoplasmic reticulum"/>
    <property type="evidence" value="ECO:0007669"/>
    <property type="project" value="UniProtKB-SubCell"/>
</dbReference>
<dbReference type="Proteomes" id="UP000002668">
    <property type="component" value="Genome"/>
</dbReference>
<feature type="compositionally biased region" description="Basic residues" evidence="9">
    <location>
        <begin position="626"/>
        <end position="635"/>
    </location>
</feature>
<dbReference type="InterPro" id="IPR026270">
    <property type="entry name" value="SRP72"/>
</dbReference>
<dbReference type="InterPro" id="IPR031545">
    <property type="entry name" value="SRP72_TPR-like"/>
</dbReference>
<comment type="subcellular location">
    <subcellularLocation>
        <location evidence="2">Cytoplasm</location>
    </subcellularLocation>
    <subcellularLocation>
        <location evidence="1">Endoplasmic reticulum</location>
    </subcellularLocation>
</comment>
<evidence type="ECO:0000256" key="5">
    <source>
        <dbReference type="ARBA" id="ARBA00022490"/>
    </source>
</evidence>
<feature type="compositionally biased region" description="Basic residues" evidence="9">
    <location>
        <begin position="701"/>
        <end position="711"/>
    </location>
</feature>
<dbReference type="PIRSF" id="PIRSF038922">
    <property type="entry name" value="SRP72"/>
    <property type="match status" value="1"/>
</dbReference>
<evidence type="ECO:0000256" key="7">
    <source>
        <dbReference type="ARBA" id="ARBA00023135"/>
    </source>
</evidence>
<dbReference type="OMA" id="NDMKVLA"/>
<feature type="compositionally biased region" description="Basic and acidic residues" evidence="9">
    <location>
        <begin position="636"/>
        <end position="659"/>
    </location>
</feature>
<dbReference type="GO" id="GO:0006614">
    <property type="term" value="P:SRP-dependent cotranslational protein targeting to membrane"/>
    <property type="evidence" value="ECO:0007669"/>
    <property type="project" value="InterPro"/>
</dbReference>
<evidence type="ECO:0000259" key="10">
    <source>
        <dbReference type="Pfam" id="PF08492"/>
    </source>
</evidence>
<dbReference type="Pfam" id="PF17004">
    <property type="entry name" value="SRP_TPR_like"/>
    <property type="match status" value="1"/>
</dbReference>
<dbReference type="EMBL" id="FP929131">
    <property type="protein sequence ID" value="CBX97291.1"/>
    <property type="molecule type" value="Genomic_DNA"/>
</dbReference>
<keyword evidence="12" id="KW-1185">Reference proteome</keyword>
<proteinExistence type="inferred from homology"/>
<evidence type="ECO:0000256" key="6">
    <source>
        <dbReference type="ARBA" id="ARBA00022824"/>
    </source>
</evidence>
<comment type="similarity">
    <text evidence="3">Belongs to the SRP72 family.</text>
</comment>
<feature type="compositionally biased region" description="Low complexity" evidence="9">
    <location>
        <begin position="598"/>
        <end position="609"/>
    </location>
</feature>
<evidence type="ECO:0000256" key="3">
    <source>
        <dbReference type="ARBA" id="ARBA00007676"/>
    </source>
</evidence>
<dbReference type="Gene3D" id="1.25.40.10">
    <property type="entry name" value="Tetratricopeptide repeat domain"/>
    <property type="match status" value="1"/>
</dbReference>
<keyword evidence="5" id="KW-0963">Cytoplasm</keyword>
<keyword evidence="6" id="KW-0256">Endoplasmic reticulum</keyword>
<keyword evidence="8" id="KW-0687">Ribonucleoprotein</keyword>
<evidence type="ECO:0000256" key="2">
    <source>
        <dbReference type="ARBA" id="ARBA00004496"/>
    </source>
</evidence>
<dbReference type="GeneID" id="13283824"/>
<dbReference type="VEuPathDB" id="FungiDB:LEMA_P104220.1"/>
<dbReference type="FunFam" id="1.25.40.10:FF:000512">
    <property type="entry name" value="Signal recognition particle subunit SRP72"/>
    <property type="match status" value="1"/>
</dbReference>
<dbReference type="OrthoDB" id="5421607at2759"/>
<dbReference type="AlphaFoldDB" id="E5A0Z5"/>
<dbReference type="eggNOG" id="KOG2376">
    <property type="taxonomic scope" value="Eukaryota"/>
</dbReference>
<dbReference type="FunCoup" id="E5A0Z5">
    <property type="interactions" value="880"/>
</dbReference>
<dbReference type="Pfam" id="PF08492">
    <property type="entry name" value="SRP72"/>
    <property type="match status" value="1"/>
</dbReference>
<dbReference type="HOGENOM" id="CLU_013808_3_0_1"/>
<dbReference type="InterPro" id="IPR013699">
    <property type="entry name" value="Signal_recog_part_SRP72_RNA-bd"/>
</dbReference>
<dbReference type="PANTHER" id="PTHR14094:SF9">
    <property type="entry name" value="SIGNAL RECOGNITION PARTICLE SUBUNIT SRP72"/>
    <property type="match status" value="1"/>
</dbReference>
<evidence type="ECO:0000256" key="9">
    <source>
        <dbReference type="SAM" id="MobiDB-lite"/>
    </source>
</evidence>
<evidence type="ECO:0000256" key="8">
    <source>
        <dbReference type="ARBA" id="ARBA00023274"/>
    </source>
</evidence>
<reference evidence="12" key="1">
    <citation type="journal article" date="2011" name="Nat. Commun.">
        <title>Effector diversification within compartments of the Leptosphaeria maculans genome affected by Repeat-Induced Point mutations.</title>
        <authorList>
            <person name="Rouxel T."/>
            <person name="Grandaubert J."/>
            <person name="Hane J.K."/>
            <person name="Hoede C."/>
            <person name="van de Wouw A.P."/>
            <person name="Couloux A."/>
            <person name="Dominguez V."/>
            <person name="Anthouard V."/>
            <person name="Bally P."/>
            <person name="Bourras S."/>
            <person name="Cozijnsen A.J."/>
            <person name="Ciuffetti L.M."/>
            <person name="Degrave A."/>
            <person name="Dilmaghani A."/>
            <person name="Duret L."/>
            <person name="Fudal I."/>
            <person name="Goodwin S.B."/>
            <person name="Gout L."/>
            <person name="Glaser N."/>
            <person name="Linglin J."/>
            <person name="Kema G.H.J."/>
            <person name="Lapalu N."/>
            <person name="Lawrence C.B."/>
            <person name="May K."/>
            <person name="Meyer M."/>
            <person name="Ollivier B."/>
            <person name="Poulain J."/>
            <person name="Schoch C.L."/>
            <person name="Simon A."/>
            <person name="Spatafora J.W."/>
            <person name="Stachowiak A."/>
            <person name="Turgeon B.G."/>
            <person name="Tyler B.M."/>
            <person name="Vincent D."/>
            <person name="Weissenbach J."/>
            <person name="Amselem J."/>
            <person name="Quesneville H."/>
            <person name="Oliver R.P."/>
            <person name="Wincker P."/>
            <person name="Balesdent M.-H."/>
            <person name="Howlett B.J."/>
        </authorList>
    </citation>
    <scope>NUCLEOTIDE SEQUENCE [LARGE SCALE GENOMIC DNA]</scope>
    <source>
        <strain evidence="12">JN3 / isolate v23.1.3 / race Av1-4-5-6-7-8</strain>
    </source>
</reference>
<name>E5A0Z5_LEPMJ</name>
<dbReference type="GO" id="GO:0005786">
    <property type="term" value="C:signal recognition particle, endoplasmic reticulum targeting"/>
    <property type="evidence" value="ECO:0007669"/>
    <property type="project" value="UniProtKB-KW"/>
</dbReference>
<feature type="compositionally biased region" description="Basic residues" evidence="9">
    <location>
        <begin position="660"/>
        <end position="669"/>
    </location>
</feature>
<dbReference type="GO" id="GO:0043022">
    <property type="term" value="F:ribosome binding"/>
    <property type="evidence" value="ECO:0007669"/>
    <property type="project" value="TreeGrafter"/>
</dbReference>
<evidence type="ECO:0000256" key="1">
    <source>
        <dbReference type="ARBA" id="ARBA00004240"/>
    </source>
</evidence>
<feature type="region of interest" description="Disordered" evidence="9">
    <location>
        <begin position="594"/>
        <end position="711"/>
    </location>
</feature>
<accession>E5A0Z5</accession>
<protein>
    <recommendedName>
        <fullName evidence="4">Signal recognition particle subunit SRP72</fullName>
    </recommendedName>
</protein>
<sequence>MRVIAQASFHHPTFNIPACFHYPVPRKDAACASHTLITWLYRFAHGWSSIQQLTMAASTKSLSSLLAQASLDDHDEVLKAANAAIKKSKGDEEAQHVKAVALLHLDRYEDALKVFEDAKGLRQKAQFEYAYALYKTGNAAKAVEVAEAAGSVMGRGMKHMLAQAAYRSEKFAQAARVYRELASQPVQDEEYDIRINSGAVDAQLEWTGQGELAQKKQPTREDLEVFETAFNAACGSIARGEFGQGQVCLKRAKDLCNALSDLSDAEKQAELLPITVQQVYVLTQLGKIDEAEQLATSIPFAEIKELSTRYIAQVNSIAASKEHSNPYLSHRLFHSSPKPPVTDQHFSFQSNILRQDEYVMSLLSQKVTGVASSTEKVIKAAPTPTLSPAVNMAAVLNAAAHARNADTEKAALKEIVPLLEKRPTDVGLILTITHLYVLTNNYAAATHLLESFFKRLEQSGTASDLDVRFAPGLIATLVSLYAQQGRPGSSKSELAKAAEYWRKPHKSKTEAPSKSLLIAAGTALLDTHNTDKVQVAGEIFQALYEQDKEDRAAIAGLVAAFSITDPDSIPASLLSYLPDAPRLVSDINAAELEKAGVPSGSPSTTASSPEPKKRTAPAKTPASSPRRPKRLRKARMPKDFVEGKQMDPERWLPLRDRSSYRPKGRKGKKRAEGLTQGGVVGEDKGLGTPAAQGKAGADKGKGKKKGKGGKW</sequence>
<dbReference type="STRING" id="985895.E5A0Z5"/>
<feature type="domain" description="Signal recognition particle SRP72 subunit RNA-binding" evidence="10">
    <location>
        <begin position="610"/>
        <end position="662"/>
    </location>
</feature>
<keyword evidence="7" id="KW-0733">Signal recognition particle</keyword>
<evidence type="ECO:0000313" key="11">
    <source>
        <dbReference type="EMBL" id="CBX97291.1"/>
    </source>
</evidence>
<dbReference type="SUPFAM" id="SSF48452">
    <property type="entry name" value="TPR-like"/>
    <property type="match status" value="1"/>
</dbReference>